<sequence>MELSRKRQRELKKLRRQAGDVWDEQREVLERAASILRDASRQAASVAREDVAPRVRDTYEKRIVPGVEAGVGSVRHAASATRDRFVDDVMPAVTGAIGSAIAVLDVARDKRLRDAIRQVSASGRDLATRAGQKVGLIEVKPSPGPGRYILIGLGVVATAAIAYAAWQTLRADDDLWVEEVDPDAEAPAV</sequence>
<feature type="transmembrane region" description="Helical" evidence="1">
    <location>
        <begin position="148"/>
        <end position="166"/>
    </location>
</feature>
<evidence type="ECO:0008006" key="4">
    <source>
        <dbReference type="Google" id="ProtNLM"/>
    </source>
</evidence>
<dbReference type="EMBL" id="CP101497">
    <property type="protein sequence ID" value="UTT63506.1"/>
    <property type="molecule type" value="Genomic_DNA"/>
</dbReference>
<gene>
    <name evidence="2" type="ORF">NNL39_05235</name>
</gene>
<evidence type="ECO:0000313" key="2">
    <source>
        <dbReference type="EMBL" id="UTT63506.1"/>
    </source>
</evidence>
<keyword evidence="3" id="KW-1185">Reference proteome</keyword>
<organism evidence="2 3">
    <name type="scientific">Microcella humidisoli</name>
    <dbReference type="NCBI Taxonomy" id="2963406"/>
    <lineage>
        <taxon>Bacteria</taxon>
        <taxon>Bacillati</taxon>
        <taxon>Actinomycetota</taxon>
        <taxon>Actinomycetes</taxon>
        <taxon>Micrococcales</taxon>
        <taxon>Microbacteriaceae</taxon>
        <taxon>Microcella</taxon>
    </lineage>
</organism>
<dbReference type="Proteomes" id="UP001060039">
    <property type="component" value="Chromosome"/>
</dbReference>
<name>A0ABY5FZE2_9MICO</name>
<keyword evidence="1" id="KW-0472">Membrane</keyword>
<keyword evidence="1" id="KW-1133">Transmembrane helix</keyword>
<evidence type="ECO:0000256" key="1">
    <source>
        <dbReference type="SAM" id="Phobius"/>
    </source>
</evidence>
<keyword evidence="1" id="KW-0812">Transmembrane</keyword>
<accession>A0ABY5FZE2</accession>
<proteinExistence type="predicted"/>
<protein>
    <recommendedName>
        <fullName evidence="4">DNA helicase</fullName>
    </recommendedName>
</protein>
<dbReference type="RefSeq" id="WP_255160636.1">
    <property type="nucleotide sequence ID" value="NZ_CP101497.1"/>
</dbReference>
<evidence type="ECO:0000313" key="3">
    <source>
        <dbReference type="Proteomes" id="UP001060039"/>
    </source>
</evidence>
<reference evidence="2" key="1">
    <citation type="submission" date="2022-07" db="EMBL/GenBank/DDBJ databases">
        <title>Taxonomic analysis of Microcella humidisoli nov. sp., isolated from riverside soil.</title>
        <authorList>
            <person name="Molina K.M."/>
            <person name="Kim S.B."/>
        </authorList>
    </citation>
    <scope>NUCLEOTIDE SEQUENCE</scope>
    <source>
        <strain evidence="2">MMS21-STM10</strain>
    </source>
</reference>